<gene>
    <name evidence="2" type="ORF">LTR25_003518</name>
</gene>
<dbReference type="Proteomes" id="UP001345827">
    <property type="component" value="Unassembled WGS sequence"/>
</dbReference>
<dbReference type="EMBL" id="JAXLQG010000005">
    <property type="protein sequence ID" value="KAK5539813.1"/>
    <property type="molecule type" value="Genomic_DNA"/>
</dbReference>
<organism evidence="2 3">
    <name type="scientific">Vermiconidia calcicola</name>
    <dbReference type="NCBI Taxonomy" id="1690605"/>
    <lineage>
        <taxon>Eukaryota</taxon>
        <taxon>Fungi</taxon>
        <taxon>Dikarya</taxon>
        <taxon>Ascomycota</taxon>
        <taxon>Pezizomycotina</taxon>
        <taxon>Dothideomycetes</taxon>
        <taxon>Dothideomycetidae</taxon>
        <taxon>Mycosphaerellales</taxon>
        <taxon>Extremaceae</taxon>
        <taxon>Vermiconidia</taxon>
    </lineage>
</organism>
<feature type="compositionally biased region" description="Basic and acidic residues" evidence="1">
    <location>
        <begin position="69"/>
        <end position="84"/>
    </location>
</feature>
<reference evidence="2 3" key="1">
    <citation type="submission" date="2023-06" db="EMBL/GenBank/DDBJ databases">
        <title>Black Yeasts Isolated from many extreme environments.</title>
        <authorList>
            <person name="Coleine C."/>
            <person name="Stajich J.E."/>
            <person name="Selbmann L."/>
        </authorList>
    </citation>
    <scope>NUCLEOTIDE SEQUENCE [LARGE SCALE GENOMIC DNA]</scope>
    <source>
        <strain evidence="2 3">CCFEE 5887</strain>
    </source>
</reference>
<evidence type="ECO:0000313" key="3">
    <source>
        <dbReference type="Proteomes" id="UP001345827"/>
    </source>
</evidence>
<feature type="region of interest" description="Disordered" evidence="1">
    <location>
        <begin position="69"/>
        <end position="100"/>
    </location>
</feature>
<evidence type="ECO:0000256" key="1">
    <source>
        <dbReference type="SAM" id="MobiDB-lite"/>
    </source>
</evidence>
<evidence type="ECO:0000313" key="2">
    <source>
        <dbReference type="EMBL" id="KAK5539813.1"/>
    </source>
</evidence>
<name>A0AAV9QFS7_9PEZI</name>
<accession>A0AAV9QFS7</accession>
<sequence>MEPLMTSAEMEKQWTRAEELELGNDEANHGLFQPHPVGQDDAMHQAMLQYLSTQNDSTYGIESLDTHTAAEKGKGKATVSHDDFNPTPYPDTFPSVFEDNYFDGSPDGLKNKRCHEIDELQYEGLQTTQNVDD</sequence>
<protein>
    <submittedName>
        <fullName evidence="2">Uncharacterized protein</fullName>
    </submittedName>
</protein>
<keyword evidence="3" id="KW-1185">Reference proteome</keyword>
<dbReference type="AlphaFoldDB" id="A0AAV9QFS7"/>
<comment type="caution">
    <text evidence="2">The sequence shown here is derived from an EMBL/GenBank/DDBJ whole genome shotgun (WGS) entry which is preliminary data.</text>
</comment>
<proteinExistence type="predicted"/>